<keyword evidence="3" id="KW-1185">Reference proteome</keyword>
<protein>
    <submittedName>
        <fullName evidence="2">Phage integrase</fullName>
    </submittedName>
</protein>
<accession>B8IEV3</accession>
<dbReference type="InterPro" id="IPR013762">
    <property type="entry name" value="Integrase-like_cat_sf"/>
</dbReference>
<reference evidence="2 3" key="1">
    <citation type="submission" date="2009-01" db="EMBL/GenBank/DDBJ databases">
        <title>Complete sequence of chromosome of Methylobacterium nodulans ORS 2060.</title>
        <authorList>
            <consortium name="US DOE Joint Genome Institute"/>
            <person name="Lucas S."/>
            <person name="Copeland A."/>
            <person name="Lapidus A."/>
            <person name="Glavina del Rio T."/>
            <person name="Dalin E."/>
            <person name="Tice H."/>
            <person name="Bruce D."/>
            <person name="Goodwin L."/>
            <person name="Pitluck S."/>
            <person name="Sims D."/>
            <person name="Brettin T."/>
            <person name="Detter J.C."/>
            <person name="Han C."/>
            <person name="Larimer F."/>
            <person name="Land M."/>
            <person name="Hauser L."/>
            <person name="Kyrpides N."/>
            <person name="Ivanova N."/>
            <person name="Marx C.J."/>
            <person name="Richardson P."/>
        </authorList>
    </citation>
    <scope>NUCLEOTIDE SEQUENCE [LARGE SCALE GENOMIC DNA]</scope>
    <source>
        <strain evidence="3">LMG 21967 / CNCM I-2342 / ORS 2060</strain>
    </source>
</reference>
<name>B8IEV3_METNO</name>
<dbReference type="GO" id="GO:0006310">
    <property type="term" value="P:DNA recombination"/>
    <property type="evidence" value="ECO:0007669"/>
    <property type="project" value="UniProtKB-KW"/>
</dbReference>
<dbReference type="SUPFAM" id="SSF56349">
    <property type="entry name" value="DNA breaking-rejoining enzymes"/>
    <property type="match status" value="1"/>
</dbReference>
<evidence type="ECO:0000313" key="2">
    <source>
        <dbReference type="EMBL" id="ACL61446.1"/>
    </source>
</evidence>
<dbReference type="KEGG" id="mno:Mnod_6685"/>
<proteinExistence type="predicted"/>
<dbReference type="eggNOG" id="COG0582">
    <property type="taxonomic scope" value="Bacteria"/>
</dbReference>
<dbReference type="EMBL" id="CP001349">
    <property type="protein sequence ID" value="ACL61446.1"/>
    <property type="molecule type" value="Genomic_DNA"/>
</dbReference>
<dbReference type="InterPro" id="IPR011010">
    <property type="entry name" value="DNA_brk_join_enz"/>
</dbReference>
<dbReference type="RefSeq" id="WP_015933015.1">
    <property type="nucleotide sequence ID" value="NC_011894.1"/>
</dbReference>
<dbReference type="OrthoDB" id="7800649at2"/>
<evidence type="ECO:0000256" key="1">
    <source>
        <dbReference type="ARBA" id="ARBA00023172"/>
    </source>
</evidence>
<organism evidence="2 3">
    <name type="scientific">Methylobacterium nodulans (strain LMG 21967 / CNCM I-2342 / ORS 2060)</name>
    <dbReference type="NCBI Taxonomy" id="460265"/>
    <lineage>
        <taxon>Bacteria</taxon>
        <taxon>Pseudomonadati</taxon>
        <taxon>Pseudomonadota</taxon>
        <taxon>Alphaproteobacteria</taxon>
        <taxon>Hyphomicrobiales</taxon>
        <taxon>Methylobacteriaceae</taxon>
        <taxon>Methylobacterium</taxon>
    </lineage>
</organism>
<dbReference type="GO" id="GO:0015074">
    <property type="term" value="P:DNA integration"/>
    <property type="evidence" value="ECO:0007669"/>
    <property type="project" value="InterPro"/>
</dbReference>
<keyword evidence="1" id="KW-0233">DNA recombination</keyword>
<dbReference type="GO" id="GO:0003677">
    <property type="term" value="F:DNA binding"/>
    <property type="evidence" value="ECO:0007669"/>
    <property type="project" value="InterPro"/>
</dbReference>
<gene>
    <name evidence="2" type="ordered locus">Mnod_6685</name>
</gene>
<dbReference type="Gene3D" id="1.10.443.10">
    <property type="entry name" value="Intergrase catalytic core"/>
    <property type="match status" value="1"/>
</dbReference>
<dbReference type="AlphaFoldDB" id="B8IEV3"/>
<dbReference type="Proteomes" id="UP000008207">
    <property type="component" value="Chromosome"/>
</dbReference>
<dbReference type="STRING" id="460265.Mnod_6685"/>
<dbReference type="HOGENOM" id="CLU_681147_0_0_5"/>
<sequence>MSSDFSAPGLKRHKRKNGPDTLYWVARADLVKAGYRPETIRLPYSLDNADDLPLISAACMRFQAEMLEWSSGRREDRKRFDGTIASLVRCYQVDEASPYSGQKWNTRRTNDHILKLIEAAFGERNLAALRIGDFRRWYDRAKQPKVPGGPERIDRACKIIKMLRELFKYGVTAELPECQRLRTILMEAEFRQAPRRRTKLELEHVEAFVAKALEFGEVSLALGTALQFETTLRQKDVIGEWEPIPDGTAATGIVLNGRRWVNGLVWSDLGERLQLVKDTTKTGQTAAHDLTLCPIVMKVLALIPTDRRIGPLITDPASGRPYAEFVHTREWRRVATAAGIPKHIWNMDARAGGISEADDAGAELDHIRSAAAHAQSSTTTRYVRGTIGKSRKVAELRLAHRASRNKA</sequence>
<evidence type="ECO:0000313" key="3">
    <source>
        <dbReference type="Proteomes" id="UP000008207"/>
    </source>
</evidence>